<dbReference type="InterPro" id="IPR027417">
    <property type="entry name" value="P-loop_NTPase"/>
</dbReference>
<reference evidence="9 10" key="1">
    <citation type="submission" date="2019-01" db="EMBL/GenBank/DDBJ databases">
        <title>Vagococcus silagei sp. nov. isolated from brewer's grain.</title>
        <authorList>
            <person name="Guu J.-R."/>
        </authorList>
    </citation>
    <scope>NUCLEOTIDE SEQUENCE [LARGE SCALE GENOMIC DNA]</scope>
    <source>
        <strain evidence="9 10">2B-2</strain>
    </source>
</reference>
<evidence type="ECO:0000256" key="6">
    <source>
        <dbReference type="ARBA" id="ARBA00023065"/>
    </source>
</evidence>
<dbReference type="GO" id="GO:0006826">
    <property type="term" value="P:iron ion transport"/>
    <property type="evidence" value="ECO:0007669"/>
    <property type="project" value="UniProtKB-KW"/>
</dbReference>
<evidence type="ECO:0000256" key="1">
    <source>
        <dbReference type="ARBA" id="ARBA00004202"/>
    </source>
</evidence>
<protein>
    <submittedName>
        <fullName evidence="9">ATP-binding cassette domain-containing protein</fullName>
    </submittedName>
</protein>
<dbReference type="GO" id="GO:0005886">
    <property type="term" value="C:plasma membrane"/>
    <property type="evidence" value="ECO:0007669"/>
    <property type="project" value="UniProtKB-SubCell"/>
</dbReference>
<dbReference type="GO" id="GO:0005524">
    <property type="term" value="F:ATP binding"/>
    <property type="evidence" value="ECO:0007669"/>
    <property type="project" value="UniProtKB-KW"/>
</dbReference>
<dbReference type="InterPro" id="IPR051535">
    <property type="entry name" value="Siderophore_ABC-ATPase"/>
</dbReference>
<evidence type="ECO:0000313" key="10">
    <source>
        <dbReference type="Proteomes" id="UP000310506"/>
    </source>
</evidence>
<keyword evidence="9" id="KW-0067">ATP-binding</keyword>
<keyword evidence="2" id="KW-0813">Transport</keyword>
<dbReference type="InterPro" id="IPR003593">
    <property type="entry name" value="AAA+_ATPase"/>
</dbReference>
<gene>
    <name evidence="9" type="ORF">ESZ54_10480</name>
</gene>
<dbReference type="GO" id="GO:0016887">
    <property type="term" value="F:ATP hydrolysis activity"/>
    <property type="evidence" value="ECO:0007669"/>
    <property type="project" value="InterPro"/>
</dbReference>
<dbReference type="InterPro" id="IPR038729">
    <property type="entry name" value="Rad50/SbcC_AAA"/>
</dbReference>
<dbReference type="OrthoDB" id="9784297at2"/>
<keyword evidence="3" id="KW-1003">Cell membrane</keyword>
<organism evidence="9 10">
    <name type="scientific">Vagococcus silagei</name>
    <dbReference type="NCBI Taxonomy" id="2508885"/>
    <lineage>
        <taxon>Bacteria</taxon>
        <taxon>Bacillati</taxon>
        <taxon>Bacillota</taxon>
        <taxon>Bacilli</taxon>
        <taxon>Lactobacillales</taxon>
        <taxon>Enterococcaceae</taxon>
        <taxon>Vagococcus</taxon>
    </lineage>
</organism>
<comment type="subcellular location">
    <subcellularLocation>
        <location evidence="1">Cell membrane</location>
        <topology evidence="1">Peripheral membrane protein</topology>
    </subcellularLocation>
</comment>
<evidence type="ECO:0000256" key="2">
    <source>
        <dbReference type="ARBA" id="ARBA00022448"/>
    </source>
</evidence>
<evidence type="ECO:0000256" key="7">
    <source>
        <dbReference type="ARBA" id="ARBA00023136"/>
    </source>
</evidence>
<keyword evidence="4" id="KW-0410">Iron transport</keyword>
<evidence type="ECO:0000313" key="9">
    <source>
        <dbReference type="EMBL" id="THB60388.1"/>
    </source>
</evidence>
<feature type="domain" description="AAA+ ATPase" evidence="8">
    <location>
        <begin position="36"/>
        <end position="229"/>
    </location>
</feature>
<evidence type="ECO:0000256" key="4">
    <source>
        <dbReference type="ARBA" id="ARBA00022496"/>
    </source>
</evidence>
<sequence length="237" mass="26554">MFINGMKICKPDTNTYPFNLPIVESIIHLEDGLEFNSSITFFAGENGSGKSTLLEAIAIQFGINPEGGSKNFNFSTFDSHSNLADSVTLVRKGQIPDFSFFLRAENYYNIASEIENLLVSDYYGSRGLHEMSHGEGMLSIITNRFIANGLYILDEPESGLSVSRQLTLLKKIMDLSREGCQFIIATHSPVLLAAPNATIYNISHDILQEIEYEETEAYLDMSLFINNPEQMIHFLTE</sequence>
<keyword evidence="7" id="KW-0472">Membrane</keyword>
<dbReference type="Pfam" id="PF13476">
    <property type="entry name" value="AAA_23"/>
    <property type="match status" value="1"/>
</dbReference>
<dbReference type="Pfam" id="PF13304">
    <property type="entry name" value="AAA_21"/>
    <property type="match status" value="1"/>
</dbReference>
<dbReference type="InterPro" id="IPR003959">
    <property type="entry name" value="ATPase_AAA_core"/>
</dbReference>
<dbReference type="AlphaFoldDB" id="A0A4S3B1T5"/>
<keyword evidence="5" id="KW-0408">Iron</keyword>
<evidence type="ECO:0000256" key="3">
    <source>
        <dbReference type="ARBA" id="ARBA00022475"/>
    </source>
</evidence>
<dbReference type="Proteomes" id="UP000310506">
    <property type="component" value="Unassembled WGS sequence"/>
</dbReference>
<keyword evidence="9" id="KW-0547">Nucleotide-binding</keyword>
<dbReference type="SMART" id="SM00382">
    <property type="entry name" value="AAA"/>
    <property type="match status" value="1"/>
</dbReference>
<evidence type="ECO:0000259" key="8">
    <source>
        <dbReference type="SMART" id="SM00382"/>
    </source>
</evidence>
<dbReference type="SUPFAM" id="SSF52540">
    <property type="entry name" value="P-loop containing nucleoside triphosphate hydrolases"/>
    <property type="match status" value="1"/>
</dbReference>
<evidence type="ECO:0000256" key="5">
    <source>
        <dbReference type="ARBA" id="ARBA00023004"/>
    </source>
</evidence>
<proteinExistence type="predicted"/>
<dbReference type="EMBL" id="SDGV01000024">
    <property type="protein sequence ID" value="THB60388.1"/>
    <property type="molecule type" value="Genomic_DNA"/>
</dbReference>
<keyword evidence="10" id="KW-1185">Reference proteome</keyword>
<dbReference type="CDD" id="cd00267">
    <property type="entry name" value="ABC_ATPase"/>
    <property type="match status" value="1"/>
</dbReference>
<accession>A0A4S3B1T5</accession>
<dbReference type="PANTHER" id="PTHR42771">
    <property type="entry name" value="IRON(3+)-HYDROXAMATE IMPORT ATP-BINDING PROTEIN FHUC"/>
    <property type="match status" value="1"/>
</dbReference>
<dbReference type="PANTHER" id="PTHR42771:SF2">
    <property type="entry name" value="IRON(3+)-HYDROXAMATE IMPORT ATP-BINDING PROTEIN FHUC"/>
    <property type="match status" value="1"/>
</dbReference>
<name>A0A4S3B1T5_9ENTE</name>
<comment type="caution">
    <text evidence="9">The sequence shown here is derived from an EMBL/GenBank/DDBJ whole genome shotgun (WGS) entry which is preliminary data.</text>
</comment>
<dbReference type="Gene3D" id="3.40.50.300">
    <property type="entry name" value="P-loop containing nucleotide triphosphate hydrolases"/>
    <property type="match status" value="2"/>
</dbReference>
<keyword evidence="6" id="KW-0406">Ion transport</keyword>
<dbReference type="GO" id="GO:0006302">
    <property type="term" value="P:double-strand break repair"/>
    <property type="evidence" value="ECO:0007669"/>
    <property type="project" value="InterPro"/>
</dbReference>